<proteinExistence type="predicted"/>
<gene>
    <name evidence="1" type="ORF">H5410_003582</name>
</gene>
<sequence>MSRVKNLQDPTNHSGSPIHSAIRLLPYRALSRWAIWYCFAKLLSDIPTIPFHRKLELSLQGSVHWNKRRSVGRSAAHQLGSAILRSSFFVFLSRFVPSCQLFKKDVSNSATQDSIMNVHN</sequence>
<reference evidence="1 2" key="1">
    <citation type="submission" date="2020-09" db="EMBL/GenBank/DDBJ databases">
        <title>De no assembly of potato wild relative species, Solanum commersonii.</title>
        <authorList>
            <person name="Cho K."/>
        </authorList>
    </citation>
    <scope>NUCLEOTIDE SEQUENCE [LARGE SCALE GENOMIC DNA]</scope>
    <source>
        <strain evidence="1">LZ3.2</strain>
        <tissue evidence="1">Leaf</tissue>
    </source>
</reference>
<keyword evidence="2" id="KW-1185">Reference proteome</keyword>
<dbReference type="EMBL" id="JACXVP010000001">
    <property type="protein sequence ID" value="KAG5631865.1"/>
    <property type="molecule type" value="Genomic_DNA"/>
</dbReference>
<evidence type="ECO:0000313" key="1">
    <source>
        <dbReference type="EMBL" id="KAG5631865.1"/>
    </source>
</evidence>
<dbReference type="AlphaFoldDB" id="A0A9J6B5A6"/>
<accession>A0A9J6B5A6</accession>
<organism evidence="1 2">
    <name type="scientific">Solanum commersonii</name>
    <name type="common">Commerson's wild potato</name>
    <name type="synonym">Commerson's nightshade</name>
    <dbReference type="NCBI Taxonomy" id="4109"/>
    <lineage>
        <taxon>Eukaryota</taxon>
        <taxon>Viridiplantae</taxon>
        <taxon>Streptophyta</taxon>
        <taxon>Embryophyta</taxon>
        <taxon>Tracheophyta</taxon>
        <taxon>Spermatophyta</taxon>
        <taxon>Magnoliopsida</taxon>
        <taxon>eudicotyledons</taxon>
        <taxon>Gunneridae</taxon>
        <taxon>Pentapetalae</taxon>
        <taxon>asterids</taxon>
        <taxon>lamiids</taxon>
        <taxon>Solanales</taxon>
        <taxon>Solanaceae</taxon>
        <taxon>Solanoideae</taxon>
        <taxon>Solaneae</taxon>
        <taxon>Solanum</taxon>
    </lineage>
</organism>
<comment type="caution">
    <text evidence="1">The sequence shown here is derived from an EMBL/GenBank/DDBJ whole genome shotgun (WGS) entry which is preliminary data.</text>
</comment>
<name>A0A9J6B5A6_SOLCO</name>
<evidence type="ECO:0000313" key="2">
    <source>
        <dbReference type="Proteomes" id="UP000824120"/>
    </source>
</evidence>
<dbReference type="Proteomes" id="UP000824120">
    <property type="component" value="Chromosome 1"/>
</dbReference>
<protein>
    <submittedName>
        <fullName evidence="1">Uncharacterized protein</fullName>
    </submittedName>
</protein>